<comment type="similarity">
    <text evidence="7">Belongs to the Maf family. YhdE subfamily.</text>
</comment>
<dbReference type="EMBL" id="AP018515">
    <property type="protein sequence ID" value="BBC81227.1"/>
    <property type="molecule type" value="Genomic_DNA"/>
</dbReference>
<dbReference type="Pfam" id="PF01176">
    <property type="entry name" value="eIF-1a"/>
    <property type="match status" value="1"/>
</dbReference>
<accession>A0A2Z5ZMD9</accession>
<comment type="catalytic activity">
    <reaction evidence="7">
        <text>UTP + H2O = UMP + diphosphate + H(+)</text>
        <dbReference type="Rhea" id="RHEA:29395"/>
        <dbReference type="ChEBI" id="CHEBI:15377"/>
        <dbReference type="ChEBI" id="CHEBI:15378"/>
        <dbReference type="ChEBI" id="CHEBI:33019"/>
        <dbReference type="ChEBI" id="CHEBI:46398"/>
        <dbReference type="ChEBI" id="CHEBI:57865"/>
        <dbReference type="EC" id="3.6.1.9"/>
    </reaction>
</comment>
<dbReference type="KEGG" id="aot:AcetOri_orf04375"/>
<dbReference type="PANTHER" id="PTHR43213">
    <property type="entry name" value="BIFUNCTIONAL DTTP/UTP PYROPHOSPHATASE/METHYLTRANSFERASE PROTEIN-RELATED"/>
    <property type="match status" value="1"/>
</dbReference>
<evidence type="ECO:0000313" key="10">
    <source>
        <dbReference type="EMBL" id="BBC81227.1"/>
    </source>
</evidence>
<dbReference type="GO" id="GO:0003743">
    <property type="term" value="F:translation initiation factor activity"/>
    <property type="evidence" value="ECO:0007669"/>
    <property type="project" value="UniProtKB-UniRule"/>
</dbReference>
<dbReference type="PROSITE" id="PS50832">
    <property type="entry name" value="S1_IF1_TYPE"/>
    <property type="match status" value="1"/>
</dbReference>
<feature type="site" description="Important for substrate specificity" evidence="7">
    <location>
        <position position="159"/>
    </location>
</feature>
<keyword evidence="6" id="KW-0694">RNA-binding</keyword>
<dbReference type="InterPro" id="IPR012340">
    <property type="entry name" value="NA-bd_OB-fold"/>
</dbReference>
<organism evidence="10 11">
    <name type="scientific">Acetobacter orientalis</name>
    <dbReference type="NCBI Taxonomy" id="146474"/>
    <lineage>
        <taxon>Bacteria</taxon>
        <taxon>Pseudomonadati</taxon>
        <taxon>Pseudomonadota</taxon>
        <taxon>Alphaproteobacteria</taxon>
        <taxon>Acetobacterales</taxon>
        <taxon>Acetobacteraceae</taxon>
        <taxon>Acetobacter</taxon>
    </lineage>
</organism>
<dbReference type="GO" id="GO:0043022">
    <property type="term" value="F:ribosome binding"/>
    <property type="evidence" value="ECO:0007669"/>
    <property type="project" value="UniProtKB-UniRule"/>
</dbReference>
<evidence type="ECO:0000256" key="4">
    <source>
        <dbReference type="ARBA" id="ARBA00022917"/>
    </source>
</evidence>
<dbReference type="NCBIfam" id="TIGR00172">
    <property type="entry name" value="maf"/>
    <property type="match status" value="1"/>
</dbReference>
<feature type="site" description="Important for substrate specificity" evidence="7">
    <location>
        <position position="246"/>
    </location>
</feature>
<comment type="catalytic activity">
    <reaction evidence="7">
        <text>dTTP + H2O = dTMP + diphosphate + H(+)</text>
        <dbReference type="Rhea" id="RHEA:28534"/>
        <dbReference type="ChEBI" id="CHEBI:15377"/>
        <dbReference type="ChEBI" id="CHEBI:15378"/>
        <dbReference type="ChEBI" id="CHEBI:33019"/>
        <dbReference type="ChEBI" id="CHEBI:37568"/>
        <dbReference type="ChEBI" id="CHEBI:63528"/>
        <dbReference type="EC" id="3.6.1.9"/>
    </reaction>
</comment>
<feature type="region of interest" description="Disordered" evidence="8">
    <location>
        <begin position="61"/>
        <end position="82"/>
    </location>
</feature>
<dbReference type="HAMAP" id="MF_00528">
    <property type="entry name" value="Maf"/>
    <property type="match status" value="1"/>
</dbReference>
<keyword evidence="3 7" id="KW-0378">Hydrolase</keyword>
<feature type="compositionally biased region" description="Low complexity" evidence="8">
    <location>
        <begin position="61"/>
        <end position="74"/>
    </location>
</feature>
<dbReference type="Proteomes" id="UP000270034">
    <property type="component" value="Chromosome"/>
</dbReference>
<keyword evidence="4 6" id="KW-0648">Protein biosynthesis</keyword>
<dbReference type="FunFam" id="2.40.50.140:FF:000002">
    <property type="entry name" value="Translation initiation factor IF-1"/>
    <property type="match status" value="1"/>
</dbReference>
<dbReference type="SUPFAM" id="SSF50249">
    <property type="entry name" value="Nucleic acid-binding proteins"/>
    <property type="match status" value="1"/>
</dbReference>
<dbReference type="PANTHER" id="PTHR43213:SF5">
    <property type="entry name" value="BIFUNCTIONAL DTTP_UTP PYROPHOSPHATASE_METHYLTRANSFERASE PROTEIN-RELATED"/>
    <property type="match status" value="1"/>
</dbReference>
<keyword evidence="6" id="KW-0963">Cytoplasm</keyword>
<dbReference type="CDD" id="cd04451">
    <property type="entry name" value="S1_IF1"/>
    <property type="match status" value="1"/>
</dbReference>
<comment type="subcellular location">
    <subcellularLocation>
        <location evidence="6">Cytoplasm</location>
    </subcellularLocation>
</comment>
<feature type="active site" description="Proton acceptor" evidence="7">
    <location>
        <position position="158"/>
    </location>
</feature>
<protein>
    <recommendedName>
        <fullName evidence="6 7">Multifunctional fusion protein</fullName>
    </recommendedName>
    <domain>
        <recommendedName>
            <fullName evidence="7">dTTP/UTP pyrophosphatase</fullName>
            <shortName evidence="7">dTTPase/UTPase</shortName>
            <ecNumber evidence="7">3.6.1.9</ecNumber>
        </recommendedName>
        <alternativeName>
            <fullName evidence="7">Nucleoside triphosphate pyrophosphatase</fullName>
        </alternativeName>
        <alternativeName>
            <fullName evidence="7">Nucleotide pyrophosphatase</fullName>
            <shortName evidence="7">Nucleotide PPase</shortName>
        </alternativeName>
    </domain>
    <domain>
        <recommendedName>
            <fullName evidence="6">Translation initiation factor IF-1</fullName>
        </recommendedName>
    </domain>
</protein>
<dbReference type="HAMAP" id="MF_00075">
    <property type="entry name" value="IF_1"/>
    <property type="match status" value="1"/>
</dbReference>
<dbReference type="CDD" id="cd00555">
    <property type="entry name" value="Maf"/>
    <property type="match status" value="1"/>
</dbReference>
<evidence type="ECO:0000256" key="1">
    <source>
        <dbReference type="ARBA" id="ARBA00001968"/>
    </source>
</evidence>
<gene>
    <name evidence="6" type="primary">infA</name>
    <name evidence="10" type="ORF">AcetOrient_orf04375</name>
</gene>
<reference evidence="10 11" key="1">
    <citation type="submission" date="2018-02" db="EMBL/GenBank/DDBJ databases">
        <title>Acetobacter orientalis genome.</title>
        <authorList>
            <person name="Nakashima N."/>
            <person name="Tamura T."/>
        </authorList>
    </citation>
    <scope>NUCLEOTIDE SEQUENCE [LARGE SCALE GENOMIC DNA]</scope>
    <source>
        <strain evidence="10 11">FAN1</strain>
    </source>
</reference>
<dbReference type="Pfam" id="PF02545">
    <property type="entry name" value="Maf"/>
    <property type="match status" value="1"/>
</dbReference>
<keyword evidence="5 7" id="KW-0546">Nucleotide metabolism</keyword>
<comment type="caution">
    <text evidence="7">Lacks conserved residue(s) required for the propagation of feature annotation.</text>
</comment>
<proteinExistence type="inferred from homology"/>
<dbReference type="GO" id="GO:0009117">
    <property type="term" value="P:nucleotide metabolic process"/>
    <property type="evidence" value="ECO:0007669"/>
    <property type="project" value="UniProtKB-KW"/>
</dbReference>
<comment type="similarity">
    <text evidence="6">Belongs to the IF-1 family.</text>
</comment>
<dbReference type="GO" id="GO:0019843">
    <property type="term" value="F:rRNA binding"/>
    <property type="evidence" value="ECO:0007669"/>
    <property type="project" value="UniProtKB-UniRule"/>
</dbReference>
<dbReference type="Gene3D" id="2.40.50.140">
    <property type="entry name" value="Nucleic acid-binding proteins"/>
    <property type="match status" value="1"/>
</dbReference>
<evidence type="ECO:0000256" key="3">
    <source>
        <dbReference type="ARBA" id="ARBA00022801"/>
    </source>
</evidence>
<dbReference type="InterPro" id="IPR029001">
    <property type="entry name" value="ITPase-like_fam"/>
</dbReference>
<dbReference type="InterPro" id="IPR004368">
    <property type="entry name" value="TIF_IF1"/>
</dbReference>
<dbReference type="Gene3D" id="3.90.950.10">
    <property type="match status" value="1"/>
</dbReference>
<keyword evidence="6" id="KW-0699">rRNA-binding</keyword>
<dbReference type="EC" id="3.6.1.9" evidence="7"/>
<sequence length="284" mass="30697">MSKEDMIEFSGTVTELLPNAMFRVKLDNEHMILAHTSGKMRKNRIRVLAGDRVNVEMTPMTSPKVVSPSASSKTMTASGPTGTEGAIRPAFVLASASPRRLDLLAQLGVTPERVFPADIDETPARDEQPRPYVRRMAAEKAQKIASQITEPALVLSADTVVALGHRILPKAETIETARACLRKLSGRRHTVFTAIRCVPSAGWPEGCVSERVVESTVAFSRMTEQQIEALLATGDWQGKAGGYALQGHAAGFIRFISGSPSAVIGLPLFETAQLLRGQPGNWLP</sequence>
<feature type="site" description="Important for substrate specificity" evidence="7">
    <location>
        <position position="99"/>
    </location>
</feature>
<dbReference type="GO" id="GO:0005737">
    <property type="term" value="C:cytoplasm"/>
    <property type="evidence" value="ECO:0007669"/>
    <property type="project" value="UniProtKB-SubCell"/>
</dbReference>
<dbReference type="NCBIfam" id="TIGR00008">
    <property type="entry name" value="infA"/>
    <property type="match status" value="1"/>
</dbReference>
<feature type="domain" description="S1-like" evidence="9">
    <location>
        <begin position="1"/>
        <end position="64"/>
    </location>
</feature>
<evidence type="ECO:0000256" key="8">
    <source>
        <dbReference type="SAM" id="MobiDB-lite"/>
    </source>
</evidence>
<comment type="function">
    <text evidence="6">One of the essential components for the initiation of protein synthesis. Stabilizes the binding of IF-2 and IF-3 on the 30S subunit to which N-formylmethionyl-tRNA(fMet) subsequently binds. Helps modulate mRNA selection, yielding the 30S pre-initiation complex (PIC). Upon addition of the 50S ribosomal subunit IF-1, IF-2 and IF-3 are released leaving the mature 70S translation initiation complex.</text>
</comment>
<evidence type="ECO:0000256" key="6">
    <source>
        <dbReference type="HAMAP-Rule" id="MF_00075"/>
    </source>
</evidence>
<evidence type="ECO:0000256" key="7">
    <source>
        <dbReference type="HAMAP-Rule" id="MF_00528"/>
    </source>
</evidence>
<comment type="subunit">
    <text evidence="6">Component of the 30S ribosomal translation pre-initiation complex which assembles on the 30S ribosome in the order IF-2 and IF-3, IF-1 and N-formylmethionyl-tRNA(fMet); mRNA recruitment can occur at any time during PIC assembly.</text>
</comment>
<name>A0A2Z5ZMD9_9PROT</name>
<keyword evidence="2 6" id="KW-0396">Initiation factor</keyword>
<comment type="function">
    <text evidence="7">Nucleoside triphosphate pyrophosphatase that hydrolyzes dTTP and UTP. May have a dual role in cell division arrest and in preventing the incorporation of modified nucleotides into cellular nucleic acids.</text>
</comment>
<dbReference type="GO" id="GO:0036218">
    <property type="term" value="F:dTTP diphosphatase activity"/>
    <property type="evidence" value="ECO:0007669"/>
    <property type="project" value="RHEA"/>
</dbReference>
<comment type="cofactor">
    <cofactor evidence="1 7">
        <name>a divalent metal cation</name>
        <dbReference type="ChEBI" id="CHEBI:60240"/>
    </cofactor>
</comment>
<evidence type="ECO:0000256" key="5">
    <source>
        <dbReference type="ARBA" id="ARBA00023080"/>
    </source>
</evidence>
<dbReference type="GO" id="GO:0036221">
    <property type="term" value="F:UTP diphosphatase activity"/>
    <property type="evidence" value="ECO:0007669"/>
    <property type="project" value="RHEA"/>
</dbReference>
<evidence type="ECO:0000256" key="2">
    <source>
        <dbReference type="ARBA" id="ARBA00022540"/>
    </source>
</evidence>
<dbReference type="InterPro" id="IPR006196">
    <property type="entry name" value="RNA-binding_domain_S1_IF1"/>
</dbReference>
<dbReference type="AlphaFoldDB" id="A0A2Z5ZMD9"/>
<evidence type="ECO:0000259" key="9">
    <source>
        <dbReference type="PROSITE" id="PS50832"/>
    </source>
</evidence>
<evidence type="ECO:0000313" key="11">
    <source>
        <dbReference type="Proteomes" id="UP000270034"/>
    </source>
</evidence>
<dbReference type="SUPFAM" id="SSF52972">
    <property type="entry name" value="ITPase-like"/>
    <property type="match status" value="1"/>
</dbReference>
<dbReference type="InterPro" id="IPR003697">
    <property type="entry name" value="Maf-like"/>
</dbReference>